<name>A0A4U8Q2Y2_9FIRM</name>
<organism evidence="3 4">
    <name type="scientific">Robinsoniella peoriensis</name>
    <dbReference type="NCBI Taxonomy" id="180332"/>
    <lineage>
        <taxon>Bacteria</taxon>
        <taxon>Bacillati</taxon>
        <taxon>Bacillota</taxon>
        <taxon>Clostridia</taxon>
        <taxon>Lachnospirales</taxon>
        <taxon>Lachnospiraceae</taxon>
        <taxon>Robinsoniella</taxon>
    </lineage>
</organism>
<reference evidence="3 4" key="1">
    <citation type="journal article" date="2019" name="Anaerobe">
        <title>Detection of Robinsoniella peoriensis in multiple bone samples of a trauma patient.</title>
        <authorList>
            <person name="Schrottner P."/>
            <person name="Hartwich K."/>
            <person name="Bunk B."/>
            <person name="Schober I."/>
            <person name="Helbig S."/>
            <person name="Rudolph W.W."/>
            <person name="Gunzer F."/>
        </authorList>
    </citation>
    <scope>NUCLEOTIDE SEQUENCE [LARGE SCALE GENOMIC DNA]</scope>
    <source>
        <strain evidence="3 4">DSM 106044</strain>
    </source>
</reference>
<dbReference type="EMBL" id="QGQD01000077">
    <property type="protein sequence ID" value="TLC99080.1"/>
    <property type="molecule type" value="Genomic_DNA"/>
</dbReference>
<dbReference type="Gene3D" id="3.20.20.150">
    <property type="entry name" value="Divalent-metal-dependent TIM barrel enzymes"/>
    <property type="match status" value="1"/>
</dbReference>
<gene>
    <name evidence="3" type="ORF">DSM106044_04061</name>
</gene>
<sequence>MKFGVLYSYWGNEWRCDYIETAGKIQKAGFDIMEVGAGHLLEMSDLQLLELKNTCSELGLQITANIGPAKEKDVASKDPSVREAGISYLTDIMKNMVKIGAKKIVGVMYTYWPNDFSDLNKDEIWSRGVESVGKMAKTAEELGIEMCLEVVNRFETHILNTCEEGVKFCREVGSPNVKLLLDTFHMNIEEDNIAKAVRCAGNYMGELHVGEGNRKLPGQGALPWGEIGKALQEIGYEGSVVMEPFVKMGGQIGKDIKVWRDLSNGADEEKLSRELADSLAFLKSKF</sequence>
<dbReference type="InterPro" id="IPR050417">
    <property type="entry name" value="Sugar_Epim/Isomerase"/>
</dbReference>
<dbReference type="STRING" id="180332.GCA_000797495_01931"/>
<dbReference type="Proteomes" id="UP000306509">
    <property type="component" value="Unassembled WGS sequence"/>
</dbReference>
<keyword evidence="4" id="KW-1185">Reference proteome</keyword>
<protein>
    <submittedName>
        <fullName evidence="3">D-tagatose 3-epimerase</fullName>
        <ecNumber evidence="3">5.3.1.-</ecNumber>
    </submittedName>
</protein>
<evidence type="ECO:0000256" key="1">
    <source>
        <dbReference type="ARBA" id="ARBA00023235"/>
    </source>
</evidence>
<dbReference type="InterPro" id="IPR013022">
    <property type="entry name" value="Xyl_isomerase-like_TIM-brl"/>
</dbReference>
<dbReference type="PANTHER" id="PTHR43489">
    <property type="entry name" value="ISOMERASE"/>
    <property type="match status" value="1"/>
</dbReference>
<keyword evidence="1 3" id="KW-0413">Isomerase</keyword>
<evidence type="ECO:0000313" key="3">
    <source>
        <dbReference type="EMBL" id="TLC99080.1"/>
    </source>
</evidence>
<dbReference type="AlphaFoldDB" id="A0A4U8Q2Y2"/>
<accession>A0A4U8Q2Y2</accession>
<dbReference type="GO" id="GO:0016853">
    <property type="term" value="F:isomerase activity"/>
    <property type="evidence" value="ECO:0007669"/>
    <property type="project" value="UniProtKB-KW"/>
</dbReference>
<comment type="caution">
    <text evidence="3">The sequence shown here is derived from an EMBL/GenBank/DDBJ whole genome shotgun (WGS) entry which is preliminary data.</text>
</comment>
<proteinExistence type="predicted"/>
<dbReference type="SUPFAM" id="SSF51658">
    <property type="entry name" value="Xylose isomerase-like"/>
    <property type="match status" value="1"/>
</dbReference>
<feature type="domain" description="Xylose isomerase-like TIM barrel" evidence="2">
    <location>
        <begin position="24"/>
        <end position="261"/>
    </location>
</feature>
<dbReference type="PANTHER" id="PTHR43489:SF7">
    <property type="entry name" value="3-DEHYDRO-D-GULOSIDE 4-EPIMERASE-RELATED"/>
    <property type="match status" value="1"/>
</dbReference>
<dbReference type="RefSeq" id="WP_047833053.1">
    <property type="nucleotide sequence ID" value="NZ_CAUSDN010000131.1"/>
</dbReference>
<dbReference type="InterPro" id="IPR036237">
    <property type="entry name" value="Xyl_isomerase-like_sf"/>
</dbReference>
<evidence type="ECO:0000313" key="4">
    <source>
        <dbReference type="Proteomes" id="UP000306509"/>
    </source>
</evidence>
<evidence type="ECO:0000259" key="2">
    <source>
        <dbReference type="Pfam" id="PF01261"/>
    </source>
</evidence>
<dbReference type="Pfam" id="PF01261">
    <property type="entry name" value="AP_endonuc_2"/>
    <property type="match status" value="1"/>
</dbReference>
<dbReference type="EC" id="5.3.1.-" evidence="3"/>